<dbReference type="EMBL" id="SOFP01000079">
    <property type="protein sequence ID" value="TFC09910.1"/>
    <property type="molecule type" value="Genomic_DNA"/>
</dbReference>
<dbReference type="GO" id="GO:0016787">
    <property type="term" value="F:hydrolase activity"/>
    <property type="evidence" value="ECO:0007669"/>
    <property type="project" value="UniProtKB-KW"/>
</dbReference>
<keyword evidence="4" id="KW-1185">Reference proteome</keyword>
<proteinExistence type="predicted"/>
<reference evidence="3 4" key="1">
    <citation type="submission" date="2019-03" db="EMBL/GenBank/DDBJ databases">
        <title>Genomics of glacier-inhabiting Cryobacterium strains.</title>
        <authorList>
            <person name="Liu Q."/>
            <person name="Xin Y.-H."/>
        </authorList>
    </citation>
    <scope>NUCLEOTIDE SEQUENCE [LARGE SCALE GENOMIC DNA]</scope>
    <source>
        <strain evidence="3 4">MDT1-3</strain>
    </source>
</reference>
<name>A0A4R8WKG9_9MICO</name>
<keyword evidence="1" id="KW-1133">Transmembrane helix</keyword>
<feature type="transmembrane region" description="Helical" evidence="1">
    <location>
        <begin position="21"/>
        <end position="41"/>
    </location>
</feature>
<accession>A0A4R8WKG9</accession>
<dbReference type="InterPro" id="IPR029058">
    <property type="entry name" value="AB_hydrolase_fold"/>
</dbReference>
<evidence type="ECO:0000259" key="2">
    <source>
        <dbReference type="Pfam" id="PF12695"/>
    </source>
</evidence>
<dbReference type="AlphaFoldDB" id="A0A4R8WKG9"/>
<comment type="caution">
    <text evidence="3">The sequence shown here is derived from an EMBL/GenBank/DDBJ whole genome shotgun (WGS) entry which is preliminary data.</text>
</comment>
<dbReference type="OrthoDB" id="9780932at2"/>
<keyword evidence="1" id="KW-0812">Transmembrane</keyword>
<gene>
    <name evidence="3" type="ORF">E3O19_16370</name>
</gene>
<dbReference type="Gene3D" id="3.40.50.1820">
    <property type="entry name" value="alpha/beta hydrolase"/>
    <property type="match status" value="1"/>
</dbReference>
<keyword evidence="3" id="KW-0378">Hydrolase</keyword>
<dbReference type="RefSeq" id="WP_134569346.1">
    <property type="nucleotide sequence ID" value="NZ_SOFP01000079.1"/>
</dbReference>
<dbReference type="SUPFAM" id="SSF53474">
    <property type="entry name" value="alpha/beta-Hydrolases"/>
    <property type="match status" value="1"/>
</dbReference>
<evidence type="ECO:0000256" key="1">
    <source>
        <dbReference type="SAM" id="Phobius"/>
    </source>
</evidence>
<dbReference type="InterPro" id="IPR029059">
    <property type="entry name" value="AB_hydrolase_5"/>
</dbReference>
<protein>
    <submittedName>
        <fullName evidence="3">Alpha/beta hydrolase</fullName>
    </submittedName>
</protein>
<organism evidence="3 4">
    <name type="scientific">Cryobacterium algoritolerans</name>
    <dbReference type="NCBI Taxonomy" id="1259184"/>
    <lineage>
        <taxon>Bacteria</taxon>
        <taxon>Bacillati</taxon>
        <taxon>Actinomycetota</taxon>
        <taxon>Actinomycetes</taxon>
        <taxon>Micrococcales</taxon>
        <taxon>Microbacteriaceae</taxon>
        <taxon>Cryobacterium</taxon>
    </lineage>
</organism>
<dbReference type="Proteomes" id="UP000298412">
    <property type="component" value="Unassembled WGS sequence"/>
</dbReference>
<dbReference type="Pfam" id="PF12695">
    <property type="entry name" value="Abhydrolase_5"/>
    <property type="match status" value="1"/>
</dbReference>
<sequence>MSQTATTDEARPGRILHRLRLVGWLALGSFALAIVVFLVWANTVRTVERGAADRVFRNPAVTVTDTANAVVLAPSAGASGVGLVFVPGARVDPYAYLYKLSGTVEETGLTVVIAKPVLNLAILDLRPLDTFTRVAPGVATWLVGGHSLGGVRACLYAGQPEVAGLVLFGSYCAAPLTRPELPVLSITGSADALSTPGKIADTAGLLPADARFVEIPGANHARFGDYGAEVGDGIATVSTDAVAAAITRDLAAFLTDSTPR</sequence>
<evidence type="ECO:0000313" key="4">
    <source>
        <dbReference type="Proteomes" id="UP000298412"/>
    </source>
</evidence>
<evidence type="ECO:0000313" key="3">
    <source>
        <dbReference type="EMBL" id="TFC09910.1"/>
    </source>
</evidence>
<keyword evidence="1" id="KW-0472">Membrane</keyword>
<feature type="domain" description="Alpha/beta hydrolase fold-5" evidence="2">
    <location>
        <begin position="83"/>
        <end position="241"/>
    </location>
</feature>